<dbReference type="AlphaFoldDB" id="A0A934QJH5"/>
<feature type="transmembrane region" description="Helical" evidence="11">
    <location>
        <begin position="12"/>
        <end position="34"/>
    </location>
</feature>
<dbReference type="Pfam" id="PF08345">
    <property type="entry name" value="YscJ_FliF_C"/>
    <property type="match status" value="1"/>
</dbReference>
<evidence type="ECO:0000256" key="4">
    <source>
        <dbReference type="ARBA" id="ARBA00022475"/>
    </source>
</evidence>
<evidence type="ECO:0000256" key="10">
    <source>
        <dbReference type="SAM" id="MobiDB-lite"/>
    </source>
</evidence>
<keyword evidence="14" id="KW-0966">Cell projection</keyword>
<keyword evidence="14" id="KW-0969">Cilium</keyword>
<protein>
    <recommendedName>
        <fullName evidence="9">Flagellar M-ring protein</fullName>
    </recommendedName>
</protein>
<dbReference type="RefSeq" id="WP_027289070.1">
    <property type="nucleotide sequence ID" value="NZ_NRRE01000026.1"/>
</dbReference>
<dbReference type="GO" id="GO:0003774">
    <property type="term" value="F:cytoskeletal motor activity"/>
    <property type="evidence" value="ECO:0007669"/>
    <property type="project" value="InterPro"/>
</dbReference>
<evidence type="ECO:0000313" key="15">
    <source>
        <dbReference type="Proteomes" id="UP000778970"/>
    </source>
</evidence>
<dbReference type="PANTHER" id="PTHR30046:SF0">
    <property type="entry name" value="FLAGELLAR M-RING PROTEIN"/>
    <property type="match status" value="1"/>
</dbReference>
<dbReference type="InterPro" id="IPR043427">
    <property type="entry name" value="YscJ/FliF"/>
</dbReference>
<evidence type="ECO:0000259" key="13">
    <source>
        <dbReference type="Pfam" id="PF08345"/>
    </source>
</evidence>
<dbReference type="InterPro" id="IPR013556">
    <property type="entry name" value="Flag_M-ring_C"/>
</dbReference>
<comment type="similarity">
    <text evidence="3 9">Belongs to the FliF family.</text>
</comment>
<evidence type="ECO:0000256" key="5">
    <source>
        <dbReference type="ARBA" id="ARBA00022692"/>
    </source>
</evidence>
<feature type="region of interest" description="Disordered" evidence="10">
    <location>
        <begin position="493"/>
        <end position="522"/>
    </location>
</feature>
<keyword evidence="4" id="KW-1003">Cell membrane</keyword>
<sequence length="563" mass="60613">MNTFIDTLKNLGAAKLGIMGAVAAGIVAFFIYLTTQLAGTEMGMLYGDLSASDSGKIASELESRGVPFEVSPDGSRISVPKPEIGRLRVAMAEQGLPDGGTVGYEIFDNSSNLGTTNFVQNINHVRALEGELARTIRAIDGVGQARVHLVMPRRELFSRESQEPSASVVLLMEGSRRLGKEQVMAIQHLVASAVADMNPSLVSIVDQQGTLLARGEGENGITGSASSTQEMQANYEQRMARTVEELLARSLGPGNVRAEVAVDMNFDRITENSETYDPDSQIARSTQTIEENERDVESEGEQAVTVGNNLPDANAQGEGQTTQQSTANRTEETVNYEISKVVKTHVTEGGRVNRLSLAVLVDGRYVTNENGEQVYQPRNDEELQQIAALARSAVGFDAERGDTVEVINMQFADPTADLQSADAGGFLGFRQSELMRMAEMLVLGVIAVLVLLLVVRPLIQRLLETPIGEPALAGAGADSNLLSDYSGRDDYAALSGPAGVPSTETEEQFGAEDDEGSEQMIDLNKVEGRVKASSVRKISEIVEKHPEEAVTIVRNWLAQEAQP</sequence>
<dbReference type="PANTHER" id="PTHR30046">
    <property type="entry name" value="FLAGELLAR M-RING PROTEIN"/>
    <property type="match status" value="1"/>
</dbReference>
<dbReference type="GO" id="GO:0071973">
    <property type="term" value="P:bacterial-type flagellum-dependent cell motility"/>
    <property type="evidence" value="ECO:0007669"/>
    <property type="project" value="InterPro"/>
</dbReference>
<feature type="transmembrane region" description="Helical" evidence="11">
    <location>
        <begin position="440"/>
        <end position="459"/>
    </location>
</feature>
<keyword evidence="15" id="KW-1185">Reference proteome</keyword>
<keyword evidence="14" id="KW-0282">Flagellum</keyword>
<feature type="region of interest" description="Disordered" evidence="10">
    <location>
        <begin position="272"/>
        <end position="330"/>
    </location>
</feature>
<keyword evidence="5 11" id="KW-0812">Transmembrane</keyword>
<dbReference type="Proteomes" id="UP000778970">
    <property type="component" value="Unassembled WGS sequence"/>
</dbReference>
<evidence type="ECO:0000259" key="12">
    <source>
        <dbReference type="Pfam" id="PF01514"/>
    </source>
</evidence>
<comment type="function">
    <text evidence="9">The M ring may be actively involved in energy transduction.</text>
</comment>
<dbReference type="EMBL" id="NRRE01000026">
    <property type="protein sequence ID" value="MBK1697700.1"/>
    <property type="molecule type" value="Genomic_DNA"/>
</dbReference>
<keyword evidence="8 9" id="KW-0975">Bacterial flagellum</keyword>
<evidence type="ECO:0000256" key="6">
    <source>
        <dbReference type="ARBA" id="ARBA00022989"/>
    </source>
</evidence>
<gene>
    <name evidence="14" type="primary">fliF</name>
    <name evidence="14" type="ORF">CKO21_10645</name>
</gene>
<proteinExistence type="inferred from homology"/>
<evidence type="ECO:0000313" key="14">
    <source>
        <dbReference type="EMBL" id="MBK1697700.1"/>
    </source>
</evidence>
<evidence type="ECO:0000256" key="8">
    <source>
        <dbReference type="ARBA" id="ARBA00023143"/>
    </source>
</evidence>
<dbReference type="Gene3D" id="3.30.300.30">
    <property type="match status" value="1"/>
</dbReference>
<dbReference type="InterPro" id="IPR045851">
    <property type="entry name" value="AMP-bd_C_sf"/>
</dbReference>
<comment type="caution">
    <text evidence="14">The sequence shown here is derived from an EMBL/GenBank/DDBJ whole genome shotgun (WGS) entry which is preliminary data.</text>
</comment>
<comment type="subcellular location">
    <subcellularLocation>
        <location evidence="1 9">Bacterial flagellum basal body</location>
    </subcellularLocation>
    <subcellularLocation>
        <location evidence="2">Cell membrane</location>
        <topology evidence="2">Multi-pass membrane protein</topology>
    </subcellularLocation>
</comment>
<dbReference type="PIRSF" id="PIRSF004862">
    <property type="entry name" value="FliF"/>
    <property type="match status" value="1"/>
</dbReference>
<evidence type="ECO:0000256" key="3">
    <source>
        <dbReference type="ARBA" id="ARBA00007971"/>
    </source>
</evidence>
<dbReference type="GO" id="GO:0005886">
    <property type="term" value="C:plasma membrane"/>
    <property type="evidence" value="ECO:0007669"/>
    <property type="project" value="UniProtKB-SubCell"/>
</dbReference>
<dbReference type="InterPro" id="IPR000067">
    <property type="entry name" value="FlgMring_FliF"/>
</dbReference>
<accession>A0A934QJH5</accession>
<feature type="compositionally biased region" description="Polar residues" evidence="10">
    <location>
        <begin position="317"/>
        <end position="328"/>
    </location>
</feature>
<evidence type="ECO:0000256" key="7">
    <source>
        <dbReference type="ARBA" id="ARBA00023136"/>
    </source>
</evidence>
<keyword evidence="6 11" id="KW-1133">Transmembrane helix</keyword>
<keyword evidence="7 11" id="KW-0472">Membrane</keyword>
<evidence type="ECO:0000256" key="2">
    <source>
        <dbReference type="ARBA" id="ARBA00004651"/>
    </source>
</evidence>
<feature type="compositionally biased region" description="Acidic residues" evidence="10">
    <location>
        <begin position="290"/>
        <end position="300"/>
    </location>
</feature>
<dbReference type="Pfam" id="PF01514">
    <property type="entry name" value="YscJ_FliF"/>
    <property type="match status" value="1"/>
</dbReference>
<evidence type="ECO:0000256" key="9">
    <source>
        <dbReference type="PIRNR" id="PIRNR004862"/>
    </source>
</evidence>
<feature type="domain" description="Flagellar M-ring C-terminal" evidence="13">
    <location>
        <begin position="247"/>
        <end position="411"/>
    </location>
</feature>
<dbReference type="PRINTS" id="PR01009">
    <property type="entry name" value="FLGMRINGFLIF"/>
</dbReference>
<feature type="domain" description="Flagellar M-ring N-terminal" evidence="12">
    <location>
        <begin position="40"/>
        <end position="213"/>
    </location>
</feature>
<reference evidence="14" key="1">
    <citation type="submission" date="2017-08" db="EMBL/GenBank/DDBJ databases">
        <authorList>
            <person name="Imhoff J.F."/>
            <person name="Rahn T."/>
            <person name="Kuenzel S."/>
            <person name="Neulinger S.C."/>
        </authorList>
    </citation>
    <scope>NUCLEOTIDE SEQUENCE</scope>
    <source>
        <strain evidence="14">DSM 9154</strain>
    </source>
</reference>
<organism evidence="14 15">
    <name type="scientific">Rhodovibrio salinarum</name>
    <dbReference type="NCBI Taxonomy" id="1087"/>
    <lineage>
        <taxon>Bacteria</taxon>
        <taxon>Pseudomonadati</taxon>
        <taxon>Pseudomonadota</taxon>
        <taxon>Alphaproteobacteria</taxon>
        <taxon>Rhodospirillales</taxon>
        <taxon>Rhodovibrionaceae</taxon>
        <taxon>Rhodovibrio</taxon>
    </lineage>
</organism>
<feature type="compositionally biased region" description="Acidic residues" evidence="10">
    <location>
        <begin position="504"/>
        <end position="517"/>
    </location>
</feature>
<reference evidence="14" key="2">
    <citation type="journal article" date="2020" name="Microorganisms">
        <title>Osmotic Adaptation and Compatible Solute Biosynthesis of Phototrophic Bacteria as Revealed from Genome Analyses.</title>
        <authorList>
            <person name="Imhoff J.F."/>
            <person name="Rahn T."/>
            <person name="Kunzel S."/>
            <person name="Keller A."/>
            <person name="Neulinger S.C."/>
        </authorList>
    </citation>
    <scope>NUCLEOTIDE SEQUENCE</scope>
    <source>
        <strain evidence="14">DSM 9154</strain>
    </source>
</reference>
<evidence type="ECO:0000256" key="1">
    <source>
        <dbReference type="ARBA" id="ARBA00004117"/>
    </source>
</evidence>
<evidence type="ECO:0000256" key="11">
    <source>
        <dbReference type="SAM" id="Phobius"/>
    </source>
</evidence>
<dbReference type="NCBIfam" id="TIGR00206">
    <property type="entry name" value="fliF"/>
    <property type="match status" value="1"/>
</dbReference>
<dbReference type="GO" id="GO:0009431">
    <property type="term" value="C:bacterial-type flagellum basal body, MS ring"/>
    <property type="evidence" value="ECO:0007669"/>
    <property type="project" value="InterPro"/>
</dbReference>
<name>A0A934QJH5_9PROT</name>
<dbReference type="InterPro" id="IPR006182">
    <property type="entry name" value="FliF_N_dom"/>
</dbReference>